<keyword evidence="4" id="KW-1185">Reference proteome</keyword>
<organism evidence="3 4">
    <name type="scientific">Kaistia geumhonensis</name>
    <dbReference type="NCBI Taxonomy" id="410839"/>
    <lineage>
        <taxon>Bacteria</taxon>
        <taxon>Pseudomonadati</taxon>
        <taxon>Pseudomonadota</taxon>
        <taxon>Alphaproteobacteria</taxon>
        <taxon>Hyphomicrobiales</taxon>
        <taxon>Kaistiaceae</taxon>
        <taxon>Kaistia</taxon>
    </lineage>
</organism>
<name>A0ABU0M2E0_9HYPH</name>
<gene>
    <name evidence="3" type="ORF">QO015_000740</name>
</gene>
<accession>A0ABU0M2E0</accession>
<dbReference type="Pfam" id="PF06230">
    <property type="entry name" value="LpxI_C"/>
    <property type="match status" value="1"/>
</dbReference>
<sequence length="296" mass="31222">MPATRTEGGTSPGGAASAAPLGILCGGGTFPLAVARSAAQSGRRVVLVAIRGFADPAVVEGAGFPVEWVHLGKVGAMLAALRRHGCREMVIVGYVFRPRLSSLRLDWKAVGMLRWFLRARRGGDGHLLSHIASFFENEGFILRGAHEVAPEILVAEGTLGRVAMTDAEREDARIGFRLLRAIDVFDVGQAAVVAERHVQAIEAAEGTDAMIARCGEMRASGRVRLPRRSGVLVKIPKPGQDRRIDLPSIGVRTVERAAEAGLAGIAVEAGGVIAAEAEAMVRVADEKGLFIVGLAE</sequence>
<protein>
    <submittedName>
        <fullName evidence="3">DUF1009 family protein</fullName>
    </submittedName>
</protein>
<dbReference type="Gene3D" id="3.40.140.80">
    <property type="match status" value="1"/>
</dbReference>
<dbReference type="InterPro" id="IPR010415">
    <property type="entry name" value="LpxI_C"/>
</dbReference>
<feature type="domain" description="LpxI N-terminal" evidence="2">
    <location>
        <begin position="21"/>
        <end position="151"/>
    </location>
</feature>
<reference evidence="3 4" key="1">
    <citation type="submission" date="2023-07" db="EMBL/GenBank/DDBJ databases">
        <title>Genomic Encyclopedia of Type Strains, Phase IV (KMG-IV): sequencing the most valuable type-strain genomes for metagenomic binning, comparative biology and taxonomic classification.</title>
        <authorList>
            <person name="Goeker M."/>
        </authorList>
    </citation>
    <scope>NUCLEOTIDE SEQUENCE [LARGE SCALE GENOMIC DNA]</scope>
    <source>
        <strain evidence="3 4">B1-1</strain>
    </source>
</reference>
<feature type="domain" description="LpxI C-terminal" evidence="1">
    <location>
        <begin position="156"/>
        <end position="292"/>
    </location>
</feature>
<evidence type="ECO:0000313" key="3">
    <source>
        <dbReference type="EMBL" id="MDQ0515127.1"/>
    </source>
</evidence>
<dbReference type="Pfam" id="PF17930">
    <property type="entry name" value="LpxI_N"/>
    <property type="match status" value="1"/>
</dbReference>
<dbReference type="PANTHER" id="PTHR39962:SF1">
    <property type="entry name" value="LPXI FAMILY PROTEIN"/>
    <property type="match status" value="1"/>
</dbReference>
<dbReference type="Gene3D" id="3.40.50.20">
    <property type="match status" value="1"/>
</dbReference>
<evidence type="ECO:0000259" key="1">
    <source>
        <dbReference type="Pfam" id="PF06230"/>
    </source>
</evidence>
<dbReference type="PANTHER" id="PTHR39962">
    <property type="entry name" value="BLL4848 PROTEIN"/>
    <property type="match status" value="1"/>
</dbReference>
<dbReference type="InterPro" id="IPR053174">
    <property type="entry name" value="LpxI"/>
</dbReference>
<proteinExistence type="predicted"/>
<dbReference type="InterPro" id="IPR043167">
    <property type="entry name" value="LpxI_C_sf"/>
</dbReference>
<comment type="caution">
    <text evidence="3">The sequence shown here is derived from an EMBL/GenBank/DDBJ whole genome shotgun (WGS) entry which is preliminary data.</text>
</comment>
<dbReference type="Proteomes" id="UP001223743">
    <property type="component" value="Unassembled WGS sequence"/>
</dbReference>
<evidence type="ECO:0000259" key="2">
    <source>
        <dbReference type="Pfam" id="PF17930"/>
    </source>
</evidence>
<dbReference type="InterPro" id="IPR041255">
    <property type="entry name" value="LpxI_N"/>
</dbReference>
<evidence type="ECO:0000313" key="4">
    <source>
        <dbReference type="Proteomes" id="UP001223743"/>
    </source>
</evidence>
<dbReference type="RefSeq" id="WP_266281388.1">
    <property type="nucleotide sequence ID" value="NZ_JAPKNF010000001.1"/>
</dbReference>
<dbReference type="EMBL" id="JAUSWJ010000001">
    <property type="protein sequence ID" value="MDQ0515127.1"/>
    <property type="molecule type" value="Genomic_DNA"/>
</dbReference>